<organism evidence="1 2">
    <name type="scientific">Agrobacterium larrymoorei</name>
    <dbReference type="NCBI Taxonomy" id="160699"/>
    <lineage>
        <taxon>Bacteria</taxon>
        <taxon>Pseudomonadati</taxon>
        <taxon>Pseudomonadota</taxon>
        <taxon>Alphaproteobacteria</taxon>
        <taxon>Hyphomicrobiales</taxon>
        <taxon>Rhizobiaceae</taxon>
        <taxon>Rhizobium/Agrobacterium group</taxon>
        <taxon>Agrobacterium</taxon>
    </lineage>
</organism>
<dbReference type="AlphaFoldDB" id="A0AAJ2BFH9"/>
<reference evidence="1" key="1">
    <citation type="submission" date="2023-08" db="EMBL/GenBank/DDBJ databases">
        <title>Functional and genomic diversity of the sorghum phyllosphere microbiome.</title>
        <authorList>
            <person name="Shade A."/>
        </authorList>
    </citation>
    <scope>NUCLEOTIDE SEQUENCE</scope>
    <source>
        <strain evidence="1">SORGH_AS_0974</strain>
    </source>
</reference>
<evidence type="ECO:0000313" key="1">
    <source>
        <dbReference type="EMBL" id="MDR6104027.1"/>
    </source>
</evidence>
<evidence type="ECO:0000313" key="2">
    <source>
        <dbReference type="Proteomes" id="UP001255601"/>
    </source>
</evidence>
<accession>A0AAJ2BFH9</accession>
<dbReference type="EMBL" id="JAVIZC010000003">
    <property type="protein sequence ID" value="MDR6104027.1"/>
    <property type="molecule type" value="Genomic_DNA"/>
</dbReference>
<comment type="caution">
    <text evidence="1">The sequence shown here is derived from an EMBL/GenBank/DDBJ whole genome shotgun (WGS) entry which is preliminary data.</text>
</comment>
<proteinExistence type="predicted"/>
<dbReference type="RefSeq" id="WP_309772252.1">
    <property type="nucleotide sequence ID" value="NZ_JAVIZC010000003.1"/>
</dbReference>
<gene>
    <name evidence="1" type="ORF">QE369_004224</name>
</gene>
<name>A0AAJ2BFH9_9HYPH</name>
<dbReference type="Proteomes" id="UP001255601">
    <property type="component" value="Unassembled WGS sequence"/>
</dbReference>
<sequence>MLTLDGLTEPAPEAVIQALEEELAEAERAMGAYWKDERNRPPQHLLSRRLTREQRSAELAGCDQSAFNAMFRDTVEVRFFTAQRRLLLAQHGFDDCPIPCHVAYESPDERFGALLSIEFIDRLSCVDPRRQYDALYAGDGGLTEIWWAFHAPKQGVKRWRAKREAEGNPWKPNAELSNWPAPVTRKELKQVRAILYGDRKGSERRYLTPRESQEAYRAVLAEINGEPPHAISMLMKLDADNLTPIQALSTLKHLQDVARRRDSGPRLFDGP</sequence>
<protein>
    <submittedName>
        <fullName evidence="1">Uncharacterized protein</fullName>
    </submittedName>
</protein>